<keyword evidence="4" id="KW-1133">Transmembrane helix</keyword>
<name>A0A6A5QT42_AMPQU</name>
<dbReference type="Proteomes" id="UP000800096">
    <property type="component" value="Unassembled WGS sequence"/>
</dbReference>
<comment type="similarity">
    <text evidence="3">Belongs to the ustYa family.</text>
</comment>
<keyword evidence="4" id="KW-0472">Membrane</keyword>
<protein>
    <recommendedName>
        <fullName evidence="7">Oxidase ustYa</fullName>
    </recommendedName>
</protein>
<sequence>MPFNYAKVDFEGAEHRQSSIEPVHTHAERGRSTMWSKIFDSLRLMRWLAAFFLLSALLICQISILRRQPISYPIGSEMNGLVPHFSHEQKIFRADGRYASDHTTMESINATKKNWMDLMPPGGGFLDVQDYTSHTLPPPMHFDQNPGGQIYSIAVFHELHCLMHLSSYVDQLVMQIRNRDFTLDESDVGHNDHCFNYIRNALICCGDTTLEGQSQAKMFEHIAGTDGTGAVHVCRNYDEISAWATKHRITDKKEAL</sequence>
<comment type="pathway">
    <text evidence="1">Mycotoxin biosynthesis.</text>
</comment>
<proteinExistence type="inferred from homology"/>
<dbReference type="PANTHER" id="PTHR33365:SF11">
    <property type="entry name" value="TAT PATHWAY SIGNAL SEQUENCE"/>
    <property type="match status" value="1"/>
</dbReference>
<dbReference type="EMBL" id="ML979134">
    <property type="protein sequence ID" value="KAF1918579.1"/>
    <property type="molecule type" value="Genomic_DNA"/>
</dbReference>
<dbReference type="GO" id="GO:0043386">
    <property type="term" value="P:mycotoxin biosynthetic process"/>
    <property type="evidence" value="ECO:0007669"/>
    <property type="project" value="InterPro"/>
</dbReference>
<evidence type="ECO:0000256" key="2">
    <source>
        <dbReference type="ARBA" id="ARBA00023002"/>
    </source>
</evidence>
<reference evidence="5" key="1">
    <citation type="journal article" date="2020" name="Stud. Mycol.">
        <title>101 Dothideomycetes genomes: a test case for predicting lifestyles and emergence of pathogens.</title>
        <authorList>
            <person name="Haridas S."/>
            <person name="Albert R."/>
            <person name="Binder M."/>
            <person name="Bloem J."/>
            <person name="Labutti K."/>
            <person name="Salamov A."/>
            <person name="Andreopoulos B."/>
            <person name="Baker S."/>
            <person name="Barry K."/>
            <person name="Bills G."/>
            <person name="Bluhm B."/>
            <person name="Cannon C."/>
            <person name="Castanera R."/>
            <person name="Culley D."/>
            <person name="Daum C."/>
            <person name="Ezra D."/>
            <person name="Gonzalez J."/>
            <person name="Henrissat B."/>
            <person name="Kuo A."/>
            <person name="Liang C."/>
            <person name="Lipzen A."/>
            <person name="Lutzoni F."/>
            <person name="Magnuson J."/>
            <person name="Mondo S."/>
            <person name="Nolan M."/>
            <person name="Ohm R."/>
            <person name="Pangilinan J."/>
            <person name="Park H.-J."/>
            <person name="Ramirez L."/>
            <person name="Alfaro M."/>
            <person name="Sun H."/>
            <person name="Tritt A."/>
            <person name="Yoshinaga Y."/>
            <person name="Zwiers L.-H."/>
            <person name="Turgeon B."/>
            <person name="Goodwin S."/>
            <person name="Spatafora J."/>
            <person name="Crous P."/>
            <person name="Grigoriev I."/>
        </authorList>
    </citation>
    <scope>NUCLEOTIDE SEQUENCE</scope>
    <source>
        <strain evidence="5">HMLAC05119</strain>
    </source>
</reference>
<evidence type="ECO:0000256" key="1">
    <source>
        <dbReference type="ARBA" id="ARBA00004685"/>
    </source>
</evidence>
<organism evidence="5 6">
    <name type="scientific">Ampelomyces quisqualis</name>
    <name type="common">Powdery mildew agent</name>
    <dbReference type="NCBI Taxonomy" id="50730"/>
    <lineage>
        <taxon>Eukaryota</taxon>
        <taxon>Fungi</taxon>
        <taxon>Dikarya</taxon>
        <taxon>Ascomycota</taxon>
        <taxon>Pezizomycotina</taxon>
        <taxon>Dothideomycetes</taxon>
        <taxon>Pleosporomycetidae</taxon>
        <taxon>Pleosporales</taxon>
        <taxon>Pleosporineae</taxon>
        <taxon>Phaeosphaeriaceae</taxon>
        <taxon>Ampelomyces</taxon>
    </lineage>
</organism>
<dbReference type="GO" id="GO:0016491">
    <property type="term" value="F:oxidoreductase activity"/>
    <property type="evidence" value="ECO:0007669"/>
    <property type="project" value="UniProtKB-KW"/>
</dbReference>
<dbReference type="OrthoDB" id="3687641at2759"/>
<feature type="transmembrane region" description="Helical" evidence="4">
    <location>
        <begin position="44"/>
        <end position="65"/>
    </location>
</feature>
<evidence type="ECO:0000256" key="3">
    <source>
        <dbReference type="ARBA" id="ARBA00035112"/>
    </source>
</evidence>
<evidence type="ECO:0000256" key="4">
    <source>
        <dbReference type="SAM" id="Phobius"/>
    </source>
</evidence>
<dbReference type="InterPro" id="IPR021765">
    <property type="entry name" value="UstYa-like"/>
</dbReference>
<evidence type="ECO:0000313" key="6">
    <source>
        <dbReference type="Proteomes" id="UP000800096"/>
    </source>
</evidence>
<accession>A0A6A5QT42</accession>
<keyword evidence="2" id="KW-0560">Oxidoreductase</keyword>
<keyword evidence="6" id="KW-1185">Reference proteome</keyword>
<evidence type="ECO:0008006" key="7">
    <source>
        <dbReference type="Google" id="ProtNLM"/>
    </source>
</evidence>
<gene>
    <name evidence="5" type="ORF">BDU57DRAFT_203922</name>
</gene>
<evidence type="ECO:0000313" key="5">
    <source>
        <dbReference type="EMBL" id="KAF1918579.1"/>
    </source>
</evidence>
<dbReference type="PANTHER" id="PTHR33365">
    <property type="entry name" value="YALI0B05434P"/>
    <property type="match status" value="1"/>
</dbReference>
<dbReference type="Pfam" id="PF11807">
    <property type="entry name" value="UstYa"/>
    <property type="match status" value="1"/>
</dbReference>
<keyword evidence="4" id="KW-0812">Transmembrane</keyword>
<dbReference type="AlphaFoldDB" id="A0A6A5QT42"/>